<evidence type="ECO:0000256" key="2">
    <source>
        <dbReference type="ARBA" id="ARBA00001954"/>
    </source>
</evidence>
<reference evidence="15 16" key="1">
    <citation type="submission" date="2020-08" db="EMBL/GenBank/DDBJ databases">
        <title>Genomic Encyclopedia of Type Strains, Phase IV (KMG-IV): sequencing the most valuable type-strain genomes for metagenomic binning, comparative biology and taxonomic classification.</title>
        <authorList>
            <person name="Goeker M."/>
        </authorList>
    </citation>
    <scope>NUCLEOTIDE SEQUENCE [LARGE SCALE GENOMIC DNA]</scope>
    <source>
        <strain evidence="15 16">DSM 26189</strain>
    </source>
</reference>
<evidence type="ECO:0000313" key="15">
    <source>
        <dbReference type="EMBL" id="MBB3924934.1"/>
    </source>
</evidence>
<dbReference type="PROSITE" id="PS51410">
    <property type="entry name" value="BH4_AAA_HYDROXYL_2"/>
    <property type="match status" value="1"/>
</dbReference>
<keyword evidence="9 13" id="KW-0408">Iron</keyword>
<organism evidence="15 16">
    <name type="scientific">Sphingobium jiangsuense</name>
    <dbReference type="NCBI Taxonomy" id="870476"/>
    <lineage>
        <taxon>Bacteria</taxon>
        <taxon>Pseudomonadati</taxon>
        <taxon>Pseudomonadota</taxon>
        <taxon>Alphaproteobacteria</taxon>
        <taxon>Sphingomonadales</taxon>
        <taxon>Sphingomonadaceae</taxon>
        <taxon>Sphingobium</taxon>
    </lineage>
</organism>
<evidence type="ECO:0000256" key="6">
    <source>
        <dbReference type="ARBA" id="ARBA00020276"/>
    </source>
</evidence>
<dbReference type="GO" id="GO:0004505">
    <property type="term" value="F:phenylalanine 4-monooxygenase activity"/>
    <property type="evidence" value="ECO:0007669"/>
    <property type="project" value="UniProtKB-EC"/>
</dbReference>
<sequence>MAQALPPPPAGAAADWTVPQEWHLYGAAEHAMWDRLFERQSRMLRGRVVPEFIEGLDILRMTKPGIPDFGELSERLMQRTGWQVVAVPGLVPDRLFFEHLANRRFVAGRFIRSPGQIDYLQEPDVFHDIFGHVPLLTHPAFADYMQAYGEGGLRADGLGAIDRLARLYWYTVEFGLIRRDGALKLYGAGIVSSHGESIFALDDPSPHRLGFDLRRLMRTRYRIDDYQQCYFVIDSFEDLLRQTAETDFAPIYRELEGEADLDPAEIVAQDRVFHWGTQHRVGEHSGNSAEERS</sequence>
<keyword evidence="10" id="KW-0503">Monooxygenase</keyword>
<dbReference type="UniPathway" id="UPA00139">
    <property type="reaction ID" value="UER00337"/>
</dbReference>
<dbReference type="InterPro" id="IPR019774">
    <property type="entry name" value="Aromatic-AA_hydroxylase_C"/>
</dbReference>
<dbReference type="Proteomes" id="UP000571950">
    <property type="component" value="Unassembled WGS sequence"/>
</dbReference>
<keyword evidence="8 15" id="KW-0560">Oxidoreductase</keyword>
<evidence type="ECO:0000259" key="14">
    <source>
        <dbReference type="PROSITE" id="PS51410"/>
    </source>
</evidence>
<dbReference type="PANTHER" id="PTHR11473">
    <property type="entry name" value="AROMATIC AMINO ACID HYDROXYLASE"/>
    <property type="match status" value="1"/>
</dbReference>
<comment type="caution">
    <text evidence="15">The sequence shown here is derived from an EMBL/GenBank/DDBJ whole genome shotgun (WGS) entry which is preliminary data.</text>
</comment>
<dbReference type="PANTHER" id="PTHR11473:SF24">
    <property type="entry name" value="PHENYLALANINE-4-HYDROXYLASE"/>
    <property type="match status" value="1"/>
</dbReference>
<evidence type="ECO:0000313" key="16">
    <source>
        <dbReference type="Proteomes" id="UP000571950"/>
    </source>
</evidence>
<comment type="similarity">
    <text evidence="4">Belongs to the biopterin-dependent aromatic amino acid hydroxylase family.</text>
</comment>
<protein>
    <recommendedName>
        <fullName evidence="6">Phenylalanine-4-hydroxylase</fullName>
        <ecNumber evidence="5">1.14.16.1</ecNumber>
    </recommendedName>
    <alternativeName>
        <fullName evidence="12">Phe-4-monooxygenase</fullName>
    </alternativeName>
</protein>
<proteinExistence type="inferred from homology"/>
<evidence type="ECO:0000256" key="8">
    <source>
        <dbReference type="ARBA" id="ARBA00023002"/>
    </source>
</evidence>
<feature type="domain" description="Biopterin-dependent aromatic amino acid hydroxylase family profile" evidence="14">
    <location>
        <begin position="1"/>
        <end position="293"/>
    </location>
</feature>
<evidence type="ECO:0000256" key="3">
    <source>
        <dbReference type="ARBA" id="ARBA00005088"/>
    </source>
</evidence>
<comment type="cofactor">
    <cofactor evidence="2 13">
        <name>Fe(2+)</name>
        <dbReference type="ChEBI" id="CHEBI:29033"/>
    </cofactor>
</comment>
<evidence type="ECO:0000256" key="1">
    <source>
        <dbReference type="ARBA" id="ARBA00001060"/>
    </source>
</evidence>
<dbReference type="NCBIfam" id="TIGR01267">
    <property type="entry name" value="Phe4hydrox_mono"/>
    <property type="match status" value="1"/>
</dbReference>
<evidence type="ECO:0000256" key="9">
    <source>
        <dbReference type="ARBA" id="ARBA00023004"/>
    </source>
</evidence>
<dbReference type="PRINTS" id="PR00372">
    <property type="entry name" value="FYWHYDRXLASE"/>
</dbReference>
<dbReference type="SUPFAM" id="SSF56534">
    <property type="entry name" value="Aromatic aminoacid monoxygenases, catalytic and oligomerization domains"/>
    <property type="match status" value="1"/>
</dbReference>
<dbReference type="InterPro" id="IPR005960">
    <property type="entry name" value="Phe-4-hydroxylase_mono"/>
</dbReference>
<evidence type="ECO:0000256" key="11">
    <source>
        <dbReference type="ARBA" id="ARBA00023232"/>
    </source>
</evidence>
<evidence type="ECO:0000256" key="4">
    <source>
        <dbReference type="ARBA" id="ARBA00009712"/>
    </source>
</evidence>
<comment type="pathway">
    <text evidence="3">Amino-acid degradation; L-phenylalanine degradation; acetoacetate and fumarate from L-phenylalanine: step 1/6.</text>
</comment>
<keyword evidence="11" id="KW-0585">Phenylalanine catabolism</keyword>
<evidence type="ECO:0000256" key="7">
    <source>
        <dbReference type="ARBA" id="ARBA00022723"/>
    </source>
</evidence>
<gene>
    <name evidence="15" type="ORF">GGR43_000635</name>
</gene>
<dbReference type="CDD" id="cd03348">
    <property type="entry name" value="pro_PheOH"/>
    <property type="match status" value="1"/>
</dbReference>
<evidence type="ECO:0000256" key="5">
    <source>
        <dbReference type="ARBA" id="ARBA00011995"/>
    </source>
</evidence>
<comment type="catalytic activity">
    <reaction evidence="1">
        <text>(6R)-L-erythro-5,6,7,8-tetrahydrobiopterin + L-phenylalanine + O2 = (4aS,6R)-4a-hydroxy-L-erythro-5,6,7,8-tetrahydrobiopterin + L-tyrosine</text>
        <dbReference type="Rhea" id="RHEA:20273"/>
        <dbReference type="ChEBI" id="CHEBI:15379"/>
        <dbReference type="ChEBI" id="CHEBI:15642"/>
        <dbReference type="ChEBI" id="CHEBI:58095"/>
        <dbReference type="ChEBI" id="CHEBI:58315"/>
        <dbReference type="ChEBI" id="CHEBI:59560"/>
        <dbReference type="EC" id="1.14.16.1"/>
    </reaction>
</comment>
<dbReference type="NCBIfam" id="NF008877">
    <property type="entry name" value="PRK11913.1-2"/>
    <property type="match status" value="1"/>
</dbReference>
<keyword evidence="7 13" id="KW-0479">Metal-binding</keyword>
<feature type="binding site" evidence="13">
    <location>
        <position position="127"/>
    </location>
    <ligand>
        <name>Fe cation</name>
        <dbReference type="ChEBI" id="CHEBI:24875"/>
    </ligand>
</feature>
<dbReference type="EC" id="1.14.16.1" evidence="5"/>
<dbReference type="RefSeq" id="WP_188070505.1">
    <property type="nucleotide sequence ID" value="NZ_BSPS01000022.1"/>
</dbReference>
<dbReference type="InterPro" id="IPR036951">
    <property type="entry name" value="ArAA_hydroxylase_sf"/>
</dbReference>
<feature type="binding site" evidence="13">
    <location>
        <position position="132"/>
    </location>
    <ligand>
        <name>Fe cation</name>
        <dbReference type="ChEBI" id="CHEBI:24875"/>
    </ligand>
</feature>
<accession>A0A7W6BF38</accession>
<evidence type="ECO:0000256" key="13">
    <source>
        <dbReference type="PIRSR" id="PIRSR601273-2"/>
    </source>
</evidence>
<dbReference type="PROSITE" id="PS00367">
    <property type="entry name" value="BH4_AAA_HYDROXYL_1"/>
    <property type="match status" value="1"/>
</dbReference>
<dbReference type="GO" id="GO:0005506">
    <property type="term" value="F:iron ion binding"/>
    <property type="evidence" value="ECO:0007669"/>
    <property type="project" value="InterPro"/>
</dbReference>
<dbReference type="EMBL" id="JACIDT010000002">
    <property type="protein sequence ID" value="MBB3924934.1"/>
    <property type="molecule type" value="Genomic_DNA"/>
</dbReference>
<evidence type="ECO:0000256" key="10">
    <source>
        <dbReference type="ARBA" id="ARBA00023033"/>
    </source>
</evidence>
<keyword evidence="16" id="KW-1185">Reference proteome</keyword>
<name>A0A7W6BF38_9SPHN</name>
<evidence type="ECO:0000256" key="12">
    <source>
        <dbReference type="ARBA" id="ARBA00029922"/>
    </source>
</evidence>
<dbReference type="InterPro" id="IPR018301">
    <property type="entry name" value="ArAA_hydroxylase_Fe/CU_BS"/>
</dbReference>
<dbReference type="InterPro" id="IPR001273">
    <property type="entry name" value="ArAA_hydroxylase"/>
</dbReference>
<dbReference type="Pfam" id="PF00351">
    <property type="entry name" value="Biopterin_H"/>
    <property type="match status" value="1"/>
</dbReference>
<dbReference type="InterPro" id="IPR036329">
    <property type="entry name" value="Aro-AA_hydroxylase_C_sf"/>
</dbReference>
<dbReference type="Gene3D" id="1.10.800.10">
    <property type="entry name" value="Aromatic amino acid hydroxylase"/>
    <property type="match status" value="1"/>
</dbReference>
<dbReference type="AlphaFoldDB" id="A0A7W6BF38"/>
<dbReference type="GO" id="GO:0006559">
    <property type="term" value="P:L-phenylalanine catabolic process"/>
    <property type="evidence" value="ECO:0007669"/>
    <property type="project" value="UniProtKB-UniPathway"/>
</dbReference>
<feature type="binding site" evidence="13">
    <location>
        <position position="173"/>
    </location>
    <ligand>
        <name>Fe cation</name>
        <dbReference type="ChEBI" id="CHEBI:24875"/>
    </ligand>
</feature>